<name>A0A8W8IP38_MAGGI</name>
<keyword evidence="2" id="KW-0217">Developmental protein</keyword>
<dbReference type="CDD" id="cd09520">
    <property type="entry name" value="SAM_BICC1"/>
    <property type="match status" value="1"/>
</dbReference>
<protein>
    <recommendedName>
        <fullName evidence="8">SAM domain-containing protein</fullName>
    </recommendedName>
</protein>
<dbReference type="Proteomes" id="UP000005408">
    <property type="component" value="Unassembled WGS sequence"/>
</dbReference>
<dbReference type="AlphaFoldDB" id="A0A8W8IP38"/>
<sequence length="1000" mass="111187">MIGIGTPLVPYIPTSVPMKKNDMADKQSVQSTTMLGNLDHNAAQPTIDELKPDYIEERFRVDRKKLEQMLQGSAESDENAEVFFQRVMGESKTQITWPSKLKIGAKSKKDPHIKIIGLTEDVKNAKDQILSILDTKINRVTLKMDVSYTDHSHVIGKGGNNIKKVMQQTGCHIHFPDSNRGNSIQEKSNQVSIAGEPVGVEIARAQIRELLPIVYMFELPITGTLCPLPDVNSAEIQKLQQQYNISVNFRQRPRMYVSTVIVRGSVYNADAVREGIAKLMELLTGNSTVKFAVSMQLEIAPQHHLFIIGRSGMNIKQIMQRTGANIHFPDPTTSTPQRKGTIYITGNIESVFQARQHLIGCLPLVLMFDVKNEIEIEQVQITRLMEQLDVFISVKPKPKQPNKSVIVKSIERNAANMYLARLHLLGLKKDDKIFPANCDKKSIETKLLACDERVPSSNLEHESSVKERTCHDGTLGNSPKGFGRSQSAVELSSLSQMQSTHQQGIPSLGDSCGTAGLSERESSLLSANLMSGSHSLESSLSRSCTFPQDTDVAKTMEENDCTGSEVELQHLQNEIQKLQNLQEIQKLTTGINIENLSAIDMENLHQNLFQLRAANEAGLIGNSYSLVEDYEHKKLMATKAMQKKPDGETRNPTDIWSGMGFSKSMPESVIRERMQRIQGVLAYCEPTMETTYENPNESEELDLDSWNDTSVATINKPMNLAPGEFPSPRKKCDYNDYLSSSNHVDSATLPPAASFWDTDHADLPELFSKLGLGKYSDLFRQQEIDLATFLTLTEKDLRELGITTFGARRKMLLAIADLNKRRSLLATEKGVENVTTDRGFTDNGTTTNLRMDSQSSTGSHMLEHLSSSLGNGPFSHPRSLMSSYTSPLNHGGRYPLKGQFLSHSARLSESRNTSQNAHMMRGSGLSGSFNYTSVDSLFPGDRLVKAPPGFPPRKISLNQSASGNLFASSELYSHQIDFNTHRDASSQNFQPDCVNLSGRW</sequence>
<reference evidence="9" key="1">
    <citation type="submission" date="2022-08" db="UniProtKB">
        <authorList>
            <consortium name="EnsemblMetazoa"/>
        </authorList>
    </citation>
    <scope>IDENTIFICATION</scope>
    <source>
        <strain evidence="9">05x7-T-G4-1.051#20</strain>
    </source>
</reference>
<dbReference type="Gene3D" id="1.10.150.50">
    <property type="entry name" value="Transcription Factor, Ets-1"/>
    <property type="match status" value="1"/>
</dbReference>
<dbReference type="Pfam" id="PF00536">
    <property type="entry name" value="SAM_1"/>
    <property type="match status" value="1"/>
</dbReference>
<evidence type="ECO:0000256" key="5">
    <source>
        <dbReference type="PROSITE-ProRule" id="PRU00117"/>
    </source>
</evidence>
<dbReference type="CDD" id="cd22420">
    <property type="entry name" value="KH-I_BICC1_rpt1"/>
    <property type="match status" value="1"/>
</dbReference>
<comment type="similarity">
    <text evidence="1">Belongs to the BicC family.</text>
</comment>
<evidence type="ECO:0000256" key="6">
    <source>
        <dbReference type="SAM" id="Coils"/>
    </source>
</evidence>
<keyword evidence="3" id="KW-0677">Repeat</keyword>
<dbReference type="InterPro" id="IPR054727">
    <property type="entry name" value="BICC1_KH"/>
</dbReference>
<dbReference type="Gene3D" id="3.30.310.270">
    <property type="match status" value="2"/>
</dbReference>
<dbReference type="InterPro" id="IPR037974">
    <property type="entry name" value="BICC1_SAM_dom"/>
</dbReference>
<dbReference type="InterPro" id="IPR047553">
    <property type="entry name" value="BICC1_KH-I_rpt3"/>
</dbReference>
<dbReference type="Pfam" id="PF00013">
    <property type="entry name" value="KH_1"/>
    <property type="match status" value="2"/>
</dbReference>
<dbReference type="InterPro" id="IPR047549">
    <property type="entry name" value="BICC1_KH-I_rpt1"/>
</dbReference>
<evidence type="ECO:0000259" key="8">
    <source>
        <dbReference type="PROSITE" id="PS50105"/>
    </source>
</evidence>
<dbReference type="PANTHER" id="PTHR10627:SF69">
    <property type="entry name" value="PROTEIN BICAUDAL C"/>
    <property type="match status" value="1"/>
</dbReference>
<proteinExistence type="inferred from homology"/>
<feature type="compositionally biased region" description="Basic and acidic residues" evidence="7">
    <location>
        <begin position="458"/>
        <end position="471"/>
    </location>
</feature>
<evidence type="ECO:0000313" key="9">
    <source>
        <dbReference type="EnsemblMetazoa" id="G1521.1:cds"/>
    </source>
</evidence>
<dbReference type="SUPFAM" id="SSF54791">
    <property type="entry name" value="Eukaryotic type KH-domain (KH-domain type I)"/>
    <property type="match status" value="2"/>
</dbReference>
<dbReference type="InterPro" id="IPR004088">
    <property type="entry name" value="KH_dom_type_1"/>
</dbReference>
<evidence type="ECO:0000256" key="4">
    <source>
        <dbReference type="ARBA" id="ARBA00022884"/>
    </source>
</evidence>
<dbReference type="GO" id="GO:0003723">
    <property type="term" value="F:RNA binding"/>
    <property type="evidence" value="ECO:0007669"/>
    <property type="project" value="UniProtKB-UniRule"/>
</dbReference>
<dbReference type="GO" id="GO:0005737">
    <property type="term" value="C:cytoplasm"/>
    <property type="evidence" value="ECO:0007669"/>
    <property type="project" value="TreeGrafter"/>
</dbReference>
<dbReference type="Pfam" id="PF24234">
    <property type="entry name" value="KH_BICC1_1st"/>
    <property type="match status" value="1"/>
</dbReference>
<dbReference type="CDD" id="cd22421">
    <property type="entry name" value="KH-I_BICC1_rpt2"/>
    <property type="match status" value="1"/>
</dbReference>
<evidence type="ECO:0000256" key="7">
    <source>
        <dbReference type="SAM" id="MobiDB-lite"/>
    </source>
</evidence>
<dbReference type="InterPro" id="IPR001660">
    <property type="entry name" value="SAM"/>
</dbReference>
<evidence type="ECO:0000256" key="2">
    <source>
        <dbReference type="ARBA" id="ARBA00022473"/>
    </source>
</evidence>
<keyword evidence="4 5" id="KW-0694">RNA-binding</keyword>
<keyword evidence="10" id="KW-1185">Reference proteome</keyword>
<dbReference type="PROSITE" id="PS50084">
    <property type="entry name" value="KH_TYPE_1"/>
    <property type="match status" value="2"/>
</dbReference>
<dbReference type="InterPro" id="IPR036612">
    <property type="entry name" value="KH_dom_type_1_sf"/>
</dbReference>
<evidence type="ECO:0000256" key="3">
    <source>
        <dbReference type="ARBA" id="ARBA00022737"/>
    </source>
</evidence>
<dbReference type="InterPro" id="IPR004087">
    <property type="entry name" value="KH_dom"/>
</dbReference>
<dbReference type="PANTHER" id="PTHR10627">
    <property type="entry name" value="SCP160"/>
    <property type="match status" value="1"/>
</dbReference>
<feature type="domain" description="SAM" evidence="8">
    <location>
        <begin position="758"/>
        <end position="821"/>
    </location>
</feature>
<dbReference type="Pfam" id="PF22985">
    <property type="entry name" value="KH_BICC1"/>
    <property type="match status" value="2"/>
</dbReference>
<feature type="coiled-coil region" evidence="6">
    <location>
        <begin position="561"/>
        <end position="588"/>
    </location>
</feature>
<dbReference type="SMART" id="SM00322">
    <property type="entry name" value="KH"/>
    <property type="match status" value="3"/>
</dbReference>
<feature type="compositionally biased region" description="Polar residues" evidence="7">
    <location>
        <begin position="484"/>
        <end position="505"/>
    </location>
</feature>
<dbReference type="SMART" id="SM00454">
    <property type="entry name" value="SAM"/>
    <property type="match status" value="1"/>
</dbReference>
<organism evidence="9 10">
    <name type="scientific">Magallana gigas</name>
    <name type="common">Pacific oyster</name>
    <name type="synonym">Crassostrea gigas</name>
    <dbReference type="NCBI Taxonomy" id="29159"/>
    <lineage>
        <taxon>Eukaryota</taxon>
        <taxon>Metazoa</taxon>
        <taxon>Spiralia</taxon>
        <taxon>Lophotrochozoa</taxon>
        <taxon>Mollusca</taxon>
        <taxon>Bivalvia</taxon>
        <taxon>Autobranchia</taxon>
        <taxon>Pteriomorphia</taxon>
        <taxon>Ostreida</taxon>
        <taxon>Ostreoidea</taxon>
        <taxon>Ostreidae</taxon>
        <taxon>Magallana</taxon>
    </lineage>
</organism>
<keyword evidence="6" id="KW-0175">Coiled coil</keyword>
<evidence type="ECO:0000313" key="10">
    <source>
        <dbReference type="Proteomes" id="UP000005408"/>
    </source>
</evidence>
<accession>A0A8W8IP38</accession>
<dbReference type="EnsemblMetazoa" id="G1521.1">
    <property type="protein sequence ID" value="G1521.1:cds"/>
    <property type="gene ID" value="G1521"/>
</dbReference>
<dbReference type="FunFam" id="3.30.310.270:FF:000002">
    <property type="entry name" value="BicC family RNA binding protein 1"/>
    <property type="match status" value="1"/>
</dbReference>
<dbReference type="InterPro" id="IPR047554">
    <property type="entry name" value="BICC1_KH-I_rpt2"/>
</dbReference>
<dbReference type="SUPFAM" id="SSF47769">
    <property type="entry name" value="SAM/Pointed domain"/>
    <property type="match status" value="1"/>
</dbReference>
<dbReference type="CDD" id="cd22422">
    <property type="entry name" value="KH-I_BICC1_rpt3"/>
    <property type="match status" value="1"/>
</dbReference>
<dbReference type="InterPro" id="IPR013761">
    <property type="entry name" value="SAM/pointed_sf"/>
</dbReference>
<dbReference type="PROSITE" id="PS50105">
    <property type="entry name" value="SAM_DOMAIN"/>
    <property type="match status" value="1"/>
</dbReference>
<evidence type="ECO:0000256" key="1">
    <source>
        <dbReference type="ARBA" id="ARBA00007662"/>
    </source>
</evidence>
<feature type="region of interest" description="Disordered" evidence="7">
    <location>
        <begin position="458"/>
        <end position="516"/>
    </location>
</feature>